<evidence type="ECO:0000256" key="3">
    <source>
        <dbReference type="ARBA" id="ARBA00022448"/>
    </source>
</evidence>
<dbReference type="GO" id="GO:0004197">
    <property type="term" value="F:cysteine-type endopeptidase activity"/>
    <property type="evidence" value="ECO:0007669"/>
    <property type="project" value="TreeGrafter"/>
</dbReference>
<comment type="function">
    <text evidence="11">Cysteine protease that plays a key role in autophagy by mediating both proteolytic activation and delipidation of ATG8 family proteins.</text>
</comment>
<dbReference type="GO" id="GO:0000423">
    <property type="term" value="P:mitophagy"/>
    <property type="evidence" value="ECO:0007669"/>
    <property type="project" value="TreeGrafter"/>
</dbReference>
<dbReference type="GO" id="GO:0015031">
    <property type="term" value="P:protein transport"/>
    <property type="evidence" value="ECO:0007669"/>
    <property type="project" value="UniProtKB-KW"/>
</dbReference>
<reference evidence="15" key="2">
    <citation type="submission" date="2025-08" db="UniProtKB">
        <authorList>
            <consortium name="RefSeq"/>
        </authorList>
    </citation>
    <scope>IDENTIFICATION</scope>
    <source>
        <strain evidence="15">MV-25-SWS-2005</strain>
        <tissue evidence="15">Whole body</tissue>
    </source>
</reference>
<keyword evidence="14" id="KW-1185">Reference proteome</keyword>
<comment type="subcellular location">
    <subcellularLocation>
        <location evidence="1 11">Cytoplasm</location>
    </subcellularLocation>
</comment>
<keyword evidence="4 11" id="KW-0963">Cytoplasm</keyword>
<dbReference type="GO" id="GO:0034727">
    <property type="term" value="P:piecemeal microautophagy of the nucleus"/>
    <property type="evidence" value="ECO:0007669"/>
    <property type="project" value="TreeGrafter"/>
</dbReference>
<keyword evidence="5 11" id="KW-0645">Protease</keyword>
<dbReference type="PANTHER" id="PTHR22624">
    <property type="entry name" value="CYSTEINE PROTEASE ATG4"/>
    <property type="match status" value="1"/>
</dbReference>
<feature type="region of interest" description="Disordered" evidence="12">
    <location>
        <begin position="223"/>
        <end position="252"/>
    </location>
</feature>
<dbReference type="GO" id="GO:0035973">
    <property type="term" value="P:aggrephagy"/>
    <property type="evidence" value="ECO:0007669"/>
    <property type="project" value="TreeGrafter"/>
</dbReference>
<feature type="region of interest" description="Disordered" evidence="12">
    <location>
        <begin position="457"/>
        <end position="484"/>
    </location>
</feature>
<sequence length="709" mass="79801">MPQFFKFSKLRTKRRSSSKSDFVFISRPTTPPQMNYDGLLSKLTEDKLMLFDAGEGAIVEGGRCRQDVPSLPLVEDGAIEEEQAAPIQTIPRTVFAVPRAPSPSPVSTSSANLNLKAESAATATPQRKISTSSRFMNAFSQLYSGGNNSSCGHVEQQQHHHHQSEDPDLAANRTPTKGMESKLVAMWHNVKYGWSGKIRQTSFSKEQPVWLLGRCYHRRFTPPVSMESSTTELPSGADSTPDHATSAFDSIPASSTTASSSLYPALNPQHIDEIVVPQELGMDAVENQVGEQPWEEGIEGFRRDFYSRVWMTYRREFPIMNGSNYTSDCGWGCMLRSGQMLLAQGLICHFLGRSWRYDSDSQLHSTYEDNMHKKIIKWFGDSSSKSSPFSIHALVRLGETLGKKPGDWYGPASVSYLLKHALEHAAQENADFDNISVYVAKDCTIYMQDIEDQCSIPEPAPKPHVPWQQAKRPQAEAPPKQEPQQQHWKSLIVLIPLRLGSDKLNPVYAHCLKLLLSTEHCLGIIGGKPKHSLYFVGFQEDRLIHLDPHYCQEMVDINQEHFSLHSFHCKSARKLKVSKMDPSCCIGFYCATKTDFDSFMESVQLYLHPMRCASGATVDKMTGSQHQQQQASQQTEQPMEMNYPLFSFSRGRCMDHERDEMSDSLYKPLIKQVAALTQELNAGAQLLPPHHGHFDQDQDDSESEEFVLL</sequence>
<evidence type="ECO:0000259" key="13">
    <source>
        <dbReference type="Pfam" id="PF03416"/>
    </source>
</evidence>
<dbReference type="SUPFAM" id="SSF54001">
    <property type="entry name" value="Cysteine proteinases"/>
    <property type="match status" value="1"/>
</dbReference>
<dbReference type="ExpressionAtlas" id="A0A6I8UMT7">
    <property type="expression patterns" value="baseline"/>
</dbReference>
<feature type="domain" description="Peptidase C54 catalytic" evidence="13">
    <location>
        <begin position="299"/>
        <end position="601"/>
    </location>
</feature>
<dbReference type="InterPro" id="IPR005078">
    <property type="entry name" value="Peptidase_C54"/>
</dbReference>
<evidence type="ECO:0000256" key="9">
    <source>
        <dbReference type="ARBA" id="ARBA00023006"/>
    </source>
</evidence>
<reference evidence="14" key="1">
    <citation type="submission" date="2024-06" db="UniProtKB">
        <authorList>
            <consortium name="RefSeq"/>
        </authorList>
    </citation>
    <scope>NUCLEOTIDE SEQUENCE [LARGE SCALE GENOMIC DNA]</scope>
    <source>
        <strain evidence="14">MV2-25</strain>
    </source>
</reference>
<proteinExistence type="inferred from homology"/>
<evidence type="ECO:0000256" key="2">
    <source>
        <dbReference type="ARBA" id="ARBA00010958"/>
    </source>
</evidence>
<dbReference type="AlphaFoldDB" id="A0A6I8UMT7"/>
<evidence type="ECO:0000256" key="7">
    <source>
        <dbReference type="ARBA" id="ARBA00022807"/>
    </source>
</evidence>
<feature type="region of interest" description="Disordered" evidence="12">
    <location>
        <begin position="147"/>
        <end position="174"/>
    </location>
</feature>
<accession>A0A6I8UMT7</accession>
<evidence type="ECO:0000256" key="4">
    <source>
        <dbReference type="ARBA" id="ARBA00022490"/>
    </source>
</evidence>
<evidence type="ECO:0000256" key="12">
    <source>
        <dbReference type="SAM" id="MobiDB-lite"/>
    </source>
</evidence>
<name>A0A6I8UMT7_DROPS</name>
<evidence type="ECO:0000313" key="15">
    <source>
        <dbReference type="RefSeq" id="XP_001357920.5"/>
    </source>
</evidence>
<dbReference type="EC" id="3.4.22.-" evidence="11"/>
<dbReference type="GO" id="GO:0000045">
    <property type="term" value="P:autophagosome assembly"/>
    <property type="evidence" value="ECO:0007669"/>
    <property type="project" value="TreeGrafter"/>
</dbReference>
<protein>
    <recommendedName>
        <fullName evidence="11">Cysteine protease</fullName>
        <ecNumber evidence="11">3.4.22.-</ecNumber>
    </recommendedName>
</protein>
<keyword evidence="6 11" id="KW-0378">Hydrolase</keyword>
<dbReference type="PANTHER" id="PTHR22624:SF52">
    <property type="entry name" value="CYSTEINE PROTEASE"/>
    <property type="match status" value="1"/>
</dbReference>
<keyword evidence="7" id="KW-0788">Thiol protease</keyword>
<feature type="compositionally biased region" description="Acidic residues" evidence="12">
    <location>
        <begin position="697"/>
        <end position="709"/>
    </location>
</feature>
<dbReference type="InterPro" id="IPR038765">
    <property type="entry name" value="Papain-like_cys_pep_sf"/>
</dbReference>
<evidence type="ECO:0000256" key="10">
    <source>
        <dbReference type="ARBA" id="ARBA00029362"/>
    </source>
</evidence>
<keyword evidence="8 11" id="KW-0653">Protein transport</keyword>
<gene>
    <name evidence="15" type="primary">Atg4b</name>
</gene>
<evidence type="ECO:0000256" key="5">
    <source>
        <dbReference type="ARBA" id="ARBA00022670"/>
    </source>
</evidence>
<comment type="similarity">
    <text evidence="2 11">Belongs to the peptidase C54 family.</text>
</comment>
<keyword evidence="3" id="KW-0813">Transport</keyword>
<dbReference type="Pfam" id="PF03416">
    <property type="entry name" value="Peptidase_C54"/>
    <property type="match status" value="1"/>
</dbReference>
<evidence type="ECO:0000313" key="14">
    <source>
        <dbReference type="Proteomes" id="UP000001819"/>
    </source>
</evidence>
<organism evidence="14 15">
    <name type="scientific">Drosophila pseudoobscura pseudoobscura</name>
    <name type="common">Fruit fly</name>
    <dbReference type="NCBI Taxonomy" id="46245"/>
    <lineage>
        <taxon>Eukaryota</taxon>
        <taxon>Metazoa</taxon>
        <taxon>Ecdysozoa</taxon>
        <taxon>Arthropoda</taxon>
        <taxon>Hexapoda</taxon>
        <taxon>Insecta</taxon>
        <taxon>Pterygota</taxon>
        <taxon>Neoptera</taxon>
        <taxon>Endopterygota</taxon>
        <taxon>Diptera</taxon>
        <taxon>Brachycera</taxon>
        <taxon>Muscomorpha</taxon>
        <taxon>Ephydroidea</taxon>
        <taxon>Drosophilidae</taxon>
        <taxon>Drosophila</taxon>
        <taxon>Sophophora</taxon>
    </lineage>
</organism>
<dbReference type="GO" id="GO:0019786">
    <property type="term" value="F:protein-phosphatidylethanolamide deconjugating activity"/>
    <property type="evidence" value="ECO:0007669"/>
    <property type="project" value="InterPro"/>
</dbReference>
<dbReference type="FunCoup" id="A0A6I8UMT7">
    <property type="interactions" value="630"/>
</dbReference>
<dbReference type="GO" id="GO:0005737">
    <property type="term" value="C:cytoplasm"/>
    <property type="evidence" value="ECO:0007669"/>
    <property type="project" value="UniProtKB-SubCell"/>
</dbReference>
<evidence type="ECO:0000256" key="11">
    <source>
        <dbReference type="RuleBase" id="RU363115"/>
    </source>
</evidence>
<evidence type="ECO:0000256" key="1">
    <source>
        <dbReference type="ARBA" id="ARBA00004496"/>
    </source>
</evidence>
<dbReference type="RefSeq" id="XP_001357920.5">
    <property type="nucleotide sequence ID" value="XM_001357883.5"/>
</dbReference>
<dbReference type="KEGG" id="dpo:4800695"/>
<dbReference type="Proteomes" id="UP000001819">
    <property type="component" value="Chromosome 2"/>
</dbReference>
<dbReference type="InterPro" id="IPR046792">
    <property type="entry name" value="Peptidase_C54_cat"/>
</dbReference>
<dbReference type="InParanoid" id="A0A6I8UMT7"/>
<evidence type="ECO:0000256" key="6">
    <source>
        <dbReference type="ARBA" id="ARBA00022801"/>
    </source>
</evidence>
<dbReference type="GO" id="GO:0016485">
    <property type="term" value="P:protein processing"/>
    <property type="evidence" value="ECO:0007669"/>
    <property type="project" value="TreeGrafter"/>
</dbReference>
<feature type="region of interest" description="Disordered" evidence="12">
    <location>
        <begin position="686"/>
        <end position="709"/>
    </location>
</feature>
<evidence type="ECO:0000256" key="8">
    <source>
        <dbReference type="ARBA" id="ARBA00022927"/>
    </source>
</evidence>
<feature type="compositionally biased region" description="Low complexity" evidence="12">
    <location>
        <begin position="475"/>
        <end position="484"/>
    </location>
</feature>
<keyword evidence="9 11" id="KW-0072">Autophagy</keyword>
<comment type="catalytic activity">
    <reaction evidence="10">
        <text>[protein]-C-terminal L-amino acid-glycyl-phosphatidylethanolamide + H2O = [protein]-C-terminal L-amino acid-glycine + a 1,2-diacyl-sn-glycero-3-phosphoethanolamine</text>
        <dbReference type="Rhea" id="RHEA:67548"/>
        <dbReference type="Rhea" id="RHEA-COMP:17323"/>
        <dbReference type="Rhea" id="RHEA-COMP:17324"/>
        <dbReference type="ChEBI" id="CHEBI:15377"/>
        <dbReference type="ChEBI" id="CHEBI:64612"/>
        <dbReference type="ChEBI" id="CHEBI:172940"/>
        <dbReference type="ChEBI" id="CHEBI:172941"/>
    </reaction>
    <physiologicalReaction direction="left-to-right" evidence="10">
        <dbReference type="Rhea" id="RHEA:67549"/>
    </physiologicalReaction>
</comment>